<evidence type="ECO:0000256" key="3">
    <source>
        <dbReference type="ARBA" id="ARBA00022490"/>
    </source>
</evidence>
<keyword evidence="4" id="KW-0143">Chaperone</keyword>
<keyword evidence="7" id="KW-1185">Reference proteome</keyword>
<comment type="subcellular location">
    <subcellularLocation>
        <location evidence="1">Cytoplasm</location>
    </subcellularLocation>
</comment>
<evidence type="ECO:0000313" key="7">
    <source>
        <dbReference type="Proteomes" id="UP000198727"/>
    </source>
</evidence>
<dbReference type="AlphaFoldDB" id="A0A1I5PFE2"/>
<dbReference type="InterPro" id="IPR025734">
    <property type="entry name" value="EspG"/>
</dbReference>
<protein>
    <submittedName>
        <fullName evidence="6">EspG family protein</fullName>
    </submittedName>
</protein>
<comment type="similarity">
    <text evidence="2">Belongs to the EspG family.</text>
</comment>
<gene>
    <name evidence="6" type="ORF">SAMN05421810_102273</name>
</gene>
<name>A0A1I5PFE2_9PSEU</name>
<evidence type="ECO:0000256" key="2">
    <source>
        <dbReference type="ARBA" id="ARBA00006411"/>
    </source>
</evidence>
<dbReference type="Pfam" id="PF14011">
    <property type="entry name" value="ESX-1_EspG"/>
    <property type="match status" value="1"/>
</dbReference>
<evidence type="ECO:0000256" key="4">
    <source>
        <dbReference type="ARBA" id="ARBA00023186"/>
    </source>
</evidence>
<dbReference type="Proteomes" id="UP000198727">
    <property type="component" value="Unassembled WGS sequence"/>
</dbReference>
<accession>A0A1I5PFE2</accession>
<dbReference type="STRING" id="587909.SAMN05421810_102273"/>
<sequence length="267" mass="30124">MDESWQDGRGFTLAASFSAHLAEMDILIEDLGLPRFVFPYEIPYASSTFPERAEQRQRTWKRLRESGLADAEALHDEDLLTAWADPEMLLTQLASVLDTGARYLYRGGWRNDLGFMSRQEGETLIIERLRPEQVVAAMVGFLPDWPALRVRPVTTTTAPPSRRPDDEAEPLPVTEEPADVRGAEHFLTAPVLRYGMMACTAREPGTGLRRATEHALGAMTWIDTSDGRFFIITEDLPDGSQRRSYVPADNTRLAQWLRERFNAVLAS</sequence>
<organism evidence="6 7">
    <name type="scientific">Amycolatopsis arida</name>
    <dbReference type="NCBI Taxonomy" id="587909"/>
    <lineage>
        <taxon>Bacteria</taxon>
        <taxon>Bacillati</taxon>
        <taxon>Actinomycetota</taxon>
        <taxon>Actinomycetes</taxon>
        <taxon>Pseudonocardiales</taxon>
        <taxon>Pseudonocardiaceae</taxon>
        <taxon>Amycolatopsis</taxon>
    </lineage>
</organism>
<feature type="region of interest" description="Disordered" evidence="5">
    <location>
        <begin position="154"/>
        <end position="176"/>
    </location>
</feature>
<evidence type="ECO:0000313" key="6">
    <source>
        <dbReference type="EMBL" id="SFP32814.1"/>
    </source>
</evidence>
<evidence type="ECO:0000256" key="5">
    <source>
        <dbReference type="SAM" id="MobiDB-lite"/>
    </source>
</evidence>
<keyword evidence="3" id="KW-0963">Cytoplasm</keyword>
<reference evidence="7" key="1">
    <citation type="submission" date="2016-10" db="EMBL/GenBank/DDBJ databases">
        <authorList>
            <person name="Varghese N."/>
            <person name="Submissions S."/>
        </authorList>
    </citation>
    <scope>NUCLEOTIDE SEQUENCE [LARGE SCALE GENOMIC DNA]</scope>
    <source>
        <strain evidence="7">CGMCC 4.5579</strain>
    </source>
</reference>
<proteinExistence type="inferred from homology"/>
<dbReference type="EMBL" id="FOWW01000002">
    <property type="protein sequence ID" value="SFP32814.1"/>
    <property type="molecule type" value="Genomic_DNA"/>
</dbReference>
<evidence type="ECO:0000256" key="1">
    <source>
        <dbReference type="ARBA" id="ARBA00004496"/>
    </source>
</evidence>